<dbReference type="PROSITE" id="PS00092">
    <property type="entry name" value="N6_MTASE"/>
    <property type="match status" value="1"/>
</dbReference>
<dbReference type="InterPro" id="IPR001509">
    <property type="entry name" value="Epimerase_deHydtase"/>
</dbReference>
<evidence type="ECO:0000256" key="2">
    <source>
        <dbReference type="ARBA" id="ARBA00023445"/>
    </source>
</evidence>
<dbReference type="SUPFAM" id="SSF51735">
    <property type="entry name" value="NAD(P)-binding Rossmann-fold domains"/>
    <property type="match status" value="1"/>
</dbReference>
<evidence type="ECO:0000313" key="4">
    <source>
        <dbReference type="EMBL" id="KAJ3746270.1"/>
    </source>
</evidence>
<dbReference type="CDD" id="cd05227">
    <property type="entry name" value="AR_SDR_e"/>
    <property type="match status" value="1"/>
</dbReference>
<dbReference type="InterPro" id="IPR050425">
    <property type="entry name" value="NAD(P)_dehydrat-like"/>
</dbReference>
<accession>A0A9W8TZ30</accession>
<dbReference type="Gene3D" id="3.40.50.720">
    <property type="entry name" value="NAD(P)-binding Rossmann-like Domain"/>
    <property type="match status" value="1"/>
</dbReference>
<dbReference type="EMBL" id="JANVFU010000004">
    <property type="protein sequence ID" value="KAJ3746270.1"/>
    <property type="molecule type" value="Genomic_DNA"/>
</dbReference>
<dbReference type="GO" id="GO:0003676">
    <property type="term" value="F:nucleic acid binding"/>
    <property type="evidence" value="ECO:0007669"/>
    <property type="project" value="InterPro"/>
</dbReference>
<dbReference type="PANTHER" id="PTHR10366:SF564">
    <property type="entry name" value="STEROL-4-ALPHA-CARBOXYLATE 3-DEHYDROGENASE, DECARBOXYLATING"/>
    <property type="match status" value="1"/>
</dbReference>
<keyword evidence="1" id="KW-0560">Oxidoreductase</keyword>
<proteinExistence type="inferred from homology"/>
<gene>
    <name evidence="4" type="ORF">DFH05DRAFT_1393814</name>
</gene>
<evidence type="ECO:0000256" key="1">
    <source>
        <dbReference type="ARBA" id="ARBA00023002"/>
    </source>
</evidence>
<feature type="domain" description="NAD-dependent epimerase/dehydratase" evidence="3">
    <location>
        <begin position="10"/>
        <end position="271"/>
    </location>
</feature>
<reference evidence="4 5" key="1">
    <citation type="journal article" date="2023" name="Proc. Natl. Acad. Sci. U.S.A.">
        <title>A global phylogenomic analysis of the shiitake genus Lentinula.</title>
        <authorList>
            <person name="Sierra-Patev S."/>
            <person name="Min B."/>
            <person name="Naranjo-Ortiz M."/>
            <person name="Looney B."/>
            <person name="Konkel Z."/>
            <person name="Slot J.C."/>
            <person name="Sakamoto Y."/>
            <person name="Steenwyk J.L."/>
            <person name="Rokas A."/>
            <person name="Carro J."/>
            <person name="Camarero S."/>
            <person name="Ferreira P."/>
            <person name="Molpeceres G."/>
            <person name="Ruiz-Duenas F.J."/>
            <person name="Serrano A."/>
            <person name="Henrissat B."/>
            <person name="Drula E."/>
            <person name="Hughes K.W."/>
            <person name="Mata J.L."/>
            <person name="Ishikawa N.K."/>
            <person name="Vargas-Isla R."/>
            <person name="Ushijima S."/>
            <person name="Smith C.A."/>
            <person name="Donoghue J."/>
            <person name="Ahrendt S."/>
            <person name="Andreopoulos W."/>
            <person name="He G."/>
            <person name="LaButti K."/>
            <person name="Lipzen A."/>
            <person name="Ng V."/>
            <person name="Riley R."/>
            <person name="Sandor L."/>
            <person name="Barry K."/>
            <person name="Martinez A.T."/>
            <person name="Xiao Y."/>
            <person name="Gibbons J.G."/>
            <person name="Terashima K."/>
            <person name="Grigoriev I.V."/>
            <person name="Hibbett D."/>
        </authorList>
    </citation>
    <scope>NUCLEOTIDE SEQUENCE [LARGE SCALE GENOMIC DNA]</scope>
    <source>
        <strain evidence="4 5">TFB7810</strain>
    </source>
</reference>
<sequence>MPVVLPGSTILVTGANGYIAAWIVRTLLEKGYNVRGTVRSKEKGIRMQEIFEKYGDKFGYVLVPDITKEGAFDDAVKCVDAIAHTASPVNFSTVDPQDLIQPAVRGTESILRSATQKGSNVQRIVFTSSTAAVLEVDPNPRIFSEDDWNTQSVAWIERDGKDAHPITKYRASKTLAEQAAWKFVEENKATIKWDLVVLNPPYVFGPITHDVPTLSALGLSAGMFHSIVVGHSDAGGKTPQELRSTGNCWIDVRDLAEGEVLAFRKEEVANQRVIICAGAFVWQEWLDVANSIAPDHLPSHPNLPRGVPISSSDPEIVYQIQYDTSKADRLLGIKYRTKEDLIKDTFADYEARGW</sequence>
<comment type="caution">
    <text evidence="4">The sequence shown here is derived from an EMBL/GenBank/DDBJ whole genome shotgun (WGS) entry which is preliminary data.</text>
</comment>
<keyword evidence="5" id="KW-1185">Reference proteome</keyword>
<comment type="similarity">
    <text evidence="2">Belongs to the NAD(P)-dependent epimerase/dehydratase family. Dihydroflavonol-4-reductase subfamily.</text>
</comment>
<dbReference type="Proteomes" id="UP001142393">
    <property type="component" value="Unassembled WGS sequence"/>
</dbReference>
<dbReference type="InterPro" id="IPR002052">
    <property type="entry name" value="DNA_methylase_N6_adenine_CS"/>
</dbReference>
<dbReference type="Pfam" id="PF01370">
    <property type="entry name" value="Epimerase"/>
    <property type="match status" value="1"/>
</dbReference>
<evidence type="ECO:0000313" key="5">
    <source>
        <dbReference type="Proteomes" id="UP001142393"/>
    </source>
</evidence>
<dbReference type="GO" id="GO:0008168">
    <property type="term" value="F:methyltransferase activity"/>
    <property type="evidence" value="ECO:0007669"/>
    <property type="project" value="InterPro"/>
</dbReference>
<dbReference type="AlphaFoldDB" id="A0A9W8TZ30"/>
<organism evidence="4 5">
    <name type="scientific">Lentinula detonsa</name>
    <dbReference type="NCBI Taxonomy" id="2804962"/>
    <lineage>
        <taxon>Eukaryota</taxon>
        <taxon>Fungi</taxon>
        <taxon>Dikarya</taxon>
        <taxon>Basidiomycota</taxon>
        <taxon>Agaricomycotina</taxon>
        <taxon>Agaricomycetes</taxon>
        <taxon>Agaricomycetidae</taxon>
        <taxon>Agaricales</taxon>
        <taxon>Marasmiineae</taxon>
        <taxon>Omphalotaceae</taxon>
        <taxon>Lentinula</taxon>
    </lineage>
</organism>
<dbReference type="InterPro" id="IPR036291">
    <property type="entry name" value="NAD(P)-bd_dom_sf"/>
</dbReference>
<dbReference type="GO" id="GO:0032259">
    <property type="term" value="P:methylation"/>
    <property type="evidence" value="ECO:0007669"/>
    <property type="project" value="InterPro"/>
</dbReference>
<dbReference type="GO" id="GO:0016616">
    <property type="term" value="F:oxidoreductase activity, acting on the CH-OH group of donors, NAD or NADP as acceptor"/>
    <property type="evidence" value="ECO:0007669"/>
    <property type="project" value="TreeGrafter"/>
</dbReference>
<protein>
    <submittedName>
        <fullName evidence="4">D-lactaldehyde dehydrogenase</fullName>
    </submittedName>
</protein>
<name>A0A9W8TZ30_9AGAR</name>
<dbReference type="PANTHER" id="PTHR10366">
    <property type="entry name" value="NAD DEPENDENT EPIMERASE/DEHYDRATASE"/>
    <property type="match status" value="1"/>
</dbReference>
<evidence type="ECO:0000259" key="3">
    <source>
        <dbReference type="Pfam" id="PF01370"/>
    </source>
</evidence>